<dbReference type="InterPro" id="IPR058625">
    <property type="entry name" value="MdtA-like_BSH"/>
</dbReference>
<accession>A0A365QIC6</accession>
<gene>
    <name evidence="5" type="ORF">DPV79_37260</name>
</gene>
<dbReference type="InterPro" id="IPR050739">
    <property type="entry name" value="MFP"/>
</dbReference>
<evidence type="ECO:0000313" key="5">
    <source>
        <dbReference type="EMBL" id="RBB32759.1"/>
    </source>
</evidence>
<proteinExistence type="predicted"/>
<dbReference type="Pfam" id="PF25917">
    <property type="entry name" value="BSH_RND"/>
    <property type="match status" value="1"/>
</dbReference>
<dbReference type="GO" id="GO:0055085">
    <property type="term" value="P:transmembrane transport"/>
    <property type="evidence" value="ECO:0007669"/>
    <property type="project" value="InterPro"/>
</dbReference>
<keyword evidence="6" id="KW-1185">Reference proteome</keyword>
<feature type="region of interest" description="Disordered" evidence="2">
    <location>
        <begin position="1"/>
        <end position="33"/>
    </location>
</feature>
<dbReference type="SUPFAM" id="SSF111369">
    <property type="entry name" value="HlyD-like secretion proteins"/>
    <property type="match status" value="2"/>
</dbReference>
<protein>
    <submittedName>
        <fullName evidence="5">HlyD family secretion protein</fullName>
    </submittedName>
</protein>
<dbReference type="PANTHER" id="PTHR30386">
    <property type="entry name" value="MEMBRANE FUSION SUBUNIT OF EMRAB-TOLC MULTIDRUG EFFLUX PUMP"/>
    <property type="match status" value="1"/>
</dbReference>
<keyword evidence="3" id="KW-0472">Membrane</keyword>
<keyword evidence="1" id="KW-0175">Coiled coil</keyword>
<feature type="domain" description="Multidrug resistance protein MdtA-like barrel-sandwich hybrid" evidence="4">
    <location>
        <begin position="79"/>
        <end position="271"/>
    </location>
</feature>
<dbReference type="Proteomes" id="UP000252458">
    <property type="component" value="Unassembled WGS sequence"/>
</dbReference>
<evidence type="ECO:0000259" key="4">
    <source>
        <dbReference type="Pfam" id="PF25917"/>
    </source>
</evidence>
<dbReference type="AlphaFoldDB" id="A0A365QIC6"/>
<dbReference type="Gene3D" id="1.10.287.470">
    <property type="entry name" value="Helix hairpin bin"/>
    <property type="match status" value="1"/>
</dbReference>
<reference evidence="5 6" key="1">
    <citation type="submission" date="2018-06" db="EMBL/GenBank/DDBJ databases">
        <title>Draft genome sequence of Burkholderia reimsis strain BE51 isolated from a French agricultural soil.</title>
        <authorList>
            <person name="Esmaeel Q."/>
        </authorList>
    </citation>
    <scope>NUCLEOTIDE SEQUENCE [LARGE SCALE GENOMIC DNA]</scope>
    <source>
        <strain evidence="5 6">BE51</strain>
    </source>
</reference>
<evidence type="ECO:0000256" key="2">
    <source>
        <dbReference type="SAM" id="MobiDB-lite"/>
    </source>
</evidence>
<keyword evidence="3" id="KW-1133">Transmembrane helix</keyword>
<dbReference type="Gene3D" id="2.40.50.100">
    <property type="match status" value="1"/>
</dbReference>
<sequence>MSTPQDPPQQADRQENGTTPRNGSGSAGKSGNGSKRRILLVVAVLAAIGGAVWLGRWWTVGRFIESTNDAYLQADSMTAAPKVAGYVTDVYVRDNQAVKAGDPLVRLDVRQYQVALAQSLATVDARRADIARAEADISQQRANLEQADAQAKVSRINAQHAGDEYARYAPLAATGAETHERVADLKSTRDQAVATLAANNASIAAARTQIASFTAQLQQARAQLEAAQASAAQAQLDLDNTIVRSTLAGRVGDRTVRVGQYVQPGTRLLTVVPVDSIYLVANFKETQIGNMRIGQPVELHVDALPDGALSGVVDSFAPGTGAQFALLPPENATGNFTKIVQRVPVRIRLAANARAQRMLLPGLSVTVDVDTRSARDESHHG</sequence>
<dbReference type="EMBL" id="QMFZ01000054">
    <property type="protein sequence ID" value="RBB32759.1"/>
    <property type="molecule type" value="Genomic_DNA"/>
</dbReference>
<evidence type="ECO:0000256" key="3">
    <source>
        <dbReference type="SAM" id="Phobius"/>
    </source>
</evidence>
<feature type="transmembrane region" description="Helical" evidence="3">
    <location>
        <begin position="38"/>
        <end position="58"/>
    </location>
</feature>
<dbReference type="Gene3D" id="2.40.30.170">
    <property type="match status" value="1"/>
</dbReference>
<keyword evidence="3" id="KW-0812">Transmembrane</keyword>
<feature type="coiled-coil region" evidence="1">
    <location>
        <begin position="203"/>
        <end position="237"/>
    </location>
</feature>
<dbReference type="PRINTS" id="PR01490">
    <property type="entry name" value="RTXTOXIND"/>
</dbReference>
<evidence type="ECO:0000313" key="6">
    <source>
        <dbReference type="Proteomes" id="UP000252458"/>
    </source>
</evidence>
<dbReference type="PANTHER" id="PTHR30386:SF24">
    <property type="entry name" value="MULTIDRUG RESISTANCE EFFLUX PUMP"/>
    <property type="match status" value="1"/>
</dbReference>
<dbReference type="RefSeq" id="WP_059649093.1">
    <property type="nucleotide sequence ID" value="NZ_QMFZ01000054.1"/>
</dbReference>
<organism evidence="5 6">
    <name type="scientific">Burkholderia reimsis</name>
    <dbReference type="NCBI Taxonomy" id="2234132"/>
    <lineage>
        <taxon>Bacteria</taxon>
        <taxon>Pseudomonadati</taxon>
        <taxon>Pseudomonadota</taxon>
        <taxon>Betaproteobacteria</taxon>
        <taxon>Burkholderiales</taxon>
        <taxon>Burkholderiaceae</taxon>
        <taxon>Burkholderia</taxon>
    </lineage>
</organism>
<name>A0A365QIC6_9BURK</name>
<comment type="caution">
    <text evidence="5">The sequence shown here is derived from an EMBL/GenBank/DDBJ whole genome shotgun (WGS) entry which is preliminary data.</text>
</comment>
<evidence type="ECO:0000256" key="1">
    <source>
        <dbReference type="SAM" id="Coils"/>
    </source>
</evidence>